<dbReference type="OrthoDB" id="9780540at2"/>
<dbReference type="Proteomes" id="UP000287198">
    <property type="component" value="Unassembled WGS sequence"/>
</dbReference>
<dbReference type="EMBL" id="PIPW01000004">
    <property type="protein sequence ID" value="RUO51523.1"/>
    <property type="molecule type" value="Genomic_DNA"/>
</dbReference>
<dbReference type="SUPFAM" id="SSF109755">
    <property type="entry name" value="PhoU-like"/>
    <property type="match status" value="1"/>
</dbReference>
<dbReference type="InterPro" id="IPR018445">
    <property type="entry name" value="Put_Phosphate_transp_reg"/>
</dbReference>
<dbReference type="PANTHER" id="PTHR36536:SF3">
    <property type="entry name" value="UPF0111 PROTEIN HI_1603"/>
    <property type="match status" value="1"/>
</dbReference>
<dbReference type="Gene3D" id="1.20.58.220">
    <property type="entry name" value="Phosphate transport system protein phou homolog 2, domain 2"/>
    <property type="match status" value="1"/>
</dbReference>
<keyword evidence="3" id="KW-1185">Reference proteome</keyword>
<dbReference type="InterPro" id="IPR002727">
    <property type="entry name" value="DUF47"/>
</dbReference>
<dbReference type="RefSeq" id="WP_126764349.1">
    <property type="nucleotide sequence ID" value="NZ_JBHLTZ010000014.1"/>
</dbReference>
<proteinExistence type="inferred from homology"/>
<protein>
    <submittedName>
        <fullName evidence="2">TIGR00153 family protein</fullName>
    </submittedName>
</protein>
<dbReference type="InterPro" id="IPR038078">
    <property type="entry name" value="PhoU-like_sf"/>
</dbReference>
<dbReference type="NCBIfam" id="TIGR00153">
    <property type="entry name" value="TIGR00153 family protein"/>
    <property type="match status" value="1"/>
</dbReference>
<reference evidence="3" key="1">
    <citation type="journal article" date="2018" name="Front. Microbiol.">
        <title>Genome-Based Analysis Reveals the Taxonomy and Diversity of the Family Idiomarinaceae.</title>
        <authorList>
            <person name="Liu Y."/>
            <person name="Lai Q."/>
            <person name="Shao Z."/>
        </authorList>
    </citation>
    <scope>NUCLEOTIDE SEQUENCE [LARGE SCALE GENOMIC DNA]</scope>
    <source>
        <strain evidence="3">BH195</strain>
    </source>
</reference>
<sequence length="226" mass="25723">MSANSFLGVFAKSPIKPMIEHISQVHDCAMTLKPFFQAVYANNWDDAEDHRKAIVKKEKAADDLKRDIRLNLPGGLFMPVERTDLLELVSQQDRIANKAKDISGLITGRQLQIPKDMIEGFDAYLQRCLDATDKAKETIGEFDDLLEVGFKGRERRIVDSLISELDSIEQDTDALQVKLRRQLRALEQDMNPLDAMFLYKILDWVGDLADLAERVGARFELMLARV</sequence>
<organism evidence="2 3">
    <name type="scientific">Pseudidiomarina halophila</name>
    <dbReference type="NCBI Taxonomy" id="1449799"/>
    <lineage>
        <taxon>Bacteria</taxon>
        <taxon>Pseudomonadati</taxon>
        <taxon>Pseudomonadota</taxon>
        <taxon>Gammaproteobacteria</taxon>
        <taxon>Alteromonadales</taxon>
        <taxon>Idiomarinaceae</taxon>
        <taxon>Pseudidiomarina</taxon>
    </lineage>
</organism>
<dbReference type="AlphaFoldDB" id="A0A432XS91"/>
<name>A0A432XS91_9GAMM</name>
<comment type="similarity">
    <text evidence="1">Belongs to the UPF0111 family.</text>
</comment>
<evidence type="ECO:0000313" key="2">
    <source>
        <dbReference type="EMBL" id="RUO51523.1"/>
    </source>
</evidence>
<accession>A0A432XS91</accession>
<evidence type="ECO:0000256" key="1">
    <source>
        <dbReference type="ARBA" id="ARBA00008591"/>
    </source>
</evidence>
<comment type="caution">
    <text evidence="2">The sequence shown here is derived from an EMBL/GenBank/DDBJ whole genome shotgun (WGS) entry which is preliminary data.</text>
</comment>
<dbReference type="Pfam" id="PF01865">
    <property type="entry name" value="PhoU_div"/>
    <property type="match status" value="1"/>
</dbReference>
<dbReference type="PANTHER" id="PTHR36536">
    <property type="entry name" value="UPF0111 PROTEIN HI_1603"/>
    <property type="match status" value="1"/>
</dbReference>
<evidence type="ECO:0000313" key="3">
    <source>
        <dbReference type="Proteomes" id="UP000287198"/>
    </source>
</evidence>
<gene>
    <name evidence="2" type="ORF">CWI69_11085</name>
</gene>